<evidence type="ECO:0000256" key="7">
    <source>
        <dbReference type="ARBA" id="ARBA00023136"/>
    </source>
</evidence>
<dbReference type="GO" id="GO:0007165">
    <property type="term" value="P:signal transduction"/>
    <property type="evidence" value="ECO:0007669"/>
    <property type="project" value="UniProtKB-KW"/>
</dbReference>
<evidence type="ECO:0008006" key="13">
    <source>
        <dbReference type="Google" id="ProtNLM"/>
    </source>
</evidence>
<keyword evidence="8" id="KW-0675">Receptor</keyword>
<comment type="caution">
    <text evidence="11">The sequence shown here is derived from an EMBL/GenBank/DDBJ whole genome shotgun (WGS) entry which is preliminary data.</text>
</comment>
<evidence type="ECO:0000256" key="2">
    <source>
        <dbReference type="ARBA" id="ARBA00022475"/>
    </source>
</evidence>
<accession>A0A8K0DGI3</accession>
<feature type="non-terminal residue" evidence="11">
    <location>
        <position position="1"/>
    </location>
</feature>
<evidence type="ECO:0000256" key="9">
    <source>
        <dbReference type="ARBA" id="ARBA00023224"/>
    </source>
</evidence>
<sequence length="86" mass="9825">RSYQIRARHTFIFVALTLQLSFYCISANYVAEEALTVSNAIYFSKWYLHHFPSLKVPILLMMQNAQRGITIKAGGLVAINIETFVN</sequence>
<evidence type="ECO:0000256" key="5">
    <source>
        <dbReference type="ARBA" id="ARBA00022725"/>
    </source>
</evidence>
<keyword evidence="10" id="KW-0732">Signal</keyword>
<name>A0A8K0DGI3_IGNLU</name>
<dbReference type="Pfam" id="PF02949">
    <property type="entry name" value="7tm_6"/>
    <property type="match status" value="1"/>
</dbReference>
<comment type="subcellular location">
    <subcellularLocation>
        <location evidence="1">Cell membrane</location>
        <topology evidence="1">Multi-pass membrane protein</topology>
    </subcellularLocation>
</comment>
<evidence type="ECO:0000313" key="11">
    <source>
        <dbReference type="EMBL" id="KAF2902722.1"/>
    </source>
</evidence>
<dbReference type="PANTHER" id="PTHR21137">
    <property type="entry name" value="ODORANT RECEPTOR"/>
    <property type="match status" value="1"/>
</dbReference>
<protein>
    <recommendedName>
        <fullName evidence="13">Odorant receptor</fullName>
    </recommendedName>
</protein>
<dbReference type="InterPro" id="IPR004117">
    <property type="entry name" value="7tm6_olfct_rcpt"/>
</dbReference>
<feature type="chain" id="PRO_5035481990" description="Odorant receptor" evidence="10">
    <location>
        <begin position="28"/>
        <end position="86"/>
    </location>
</feature>
<evidence type="ECO:0000313" key="12">
    <source>
        <dbReference type="Proteomes" id="UP000801492"/>
    </source>
</evidence>
<dbReference type="Proteomes" id="UP000801492">
    <property type="component" value="Unassembled WGS sequence"/>
</dbReference>
<proteinExistence type="predicted"/>
<evidence type="ECO:0000256" key="4">
    <source>
        <dbReference type="ARBA" id="ARBA00022692"/>
    </source>
</evidence>
<keyword evidence="3" id="KW-0716">Sensory transduction</keyword>
<reference evidence="11" key="1">
    <citation type="submission" date="2019-08" db="EMBL/GenBank/DDBJ databases">
        <title>The genome of the North American firefly Photinus pyralis.</title>
        <authorList>
            <consortium name="Photinus pyralis genome working group"/>
            <person name="Fallon T.R."/>
            <person name="Sander Lower S.E."/>
            <person name="Weng J.-K."/>
        </authorList>
    </citation>
    <scope>NUCLEOTIDE SEQUENCE</scope>
    <source>
        <strain evidence="11">TRF0915ILg1</strain>
        <tissue evidence="11">Whole body</tissue>
    </source>
</reference>
<dbReference type="GO" id="GO:0005549">
    <property type="term" value="F:odorant binding"/>
    <property type="evidence" value="ECO:0007669"/>
    <property type="project" value="InterPro"/>
</dbReference>
<keyword evidence="2" id="KW-1003">Cell membrane</keyword>
<dbReference type="PANTHER" id="PTHR21137:SF35">
    <property type="entry name" value="ODORANT RECEPTOR 19A-RELATED"/>
    <property type="match status" value="1"/>
</dbReference>
<feature type="signal peptide" evidence="10">
    <location>
        <begin position="1"/>
        <end position="27"/>
    </location>
</feature>
<evidence type="ECO:0000256" key="3">
    <source>
        <dbReference type="ARBA" id="ARBA00022606"/>
    </source>
</evidence>
<organism evidence="11 12">
    <name type="scientific">Ignelater luminosus</name>
    <name type="common">Cucubano</name>
    <name type="synonym">Pyrophorus luminosus</name>
    <dbReference type="NCBI Taxonomy" id="2038154"/>
    <lineage>
        <taxon>Eukaryota</taxon>
        <taxon>Metazoa</taxon>
        <taxon>Ecdysozoa</taxon>
        <taxon>Arthropoda</taxon>
        <taxon>Hexapoda</taxon>
        <taxon>Insecta</taxon>
        <taxon>Pterygota</taxon>
        <taxon>Neoptera</taxon>
        <taxon>Endopterygota</taxon>
        <taxon>Coleoptera</taxon>
        <taxon>Polyphaga</taxon>
        <taxon>Elateriformia</taxon>
        <taxon>Elateroidea</taxon>
        <taxon>Elateridae</taxon>
        <taxon>Agrypninae</taxon>
        <taxon>Pyrophorini</taxon>
        <taxon>Ignelater</taxon>
    </lineage>
</organism>
<keyword evidence="7" id="KW-0472">Membrane</keyword>
<dbReference type="OrthoDB" id="6758122at2759"/>
<keyword evidence="12" id="KW-1185">Reference proteome</keyword>
<keyword evidence="4" id="KW-0812">Transmembrane</keyword>
<dbReference type="AlphaFoldDB" id="A0A8K0DGI3"/>
<evidence type="ECO:0000256" key="6">
    <source>
        <dbReference type="ARBA" id="ARBA00022989"/>
    </source>
</evidence>
<dbReference type="EMBL" id="VTPC01001204">
    <property type="protein sequence ID" value="KAF2902722.1"/>
    <property type="molecule type" value="Genomic_DNA"/>
</dbReference>
<gene>
    <name evidence="11" type="ORF">ILUMI_03462</name>
</gene>
<keyword evidence="6" id="KW-1133">Transmembrane helix</keyword>
<keyword evidence="5" id="KW-0552">Olfaction</keyword>
<dbReference type="GO" id="GO:0005886">
    <property type="term" value="C:plasma membrane"/>
    <property type="evidence" value="ECO:0007669"/>
    <property type="project" value="UniProtKB-SubCell"/>
</dbReference>
<evidence type="ECO:0000256" key="10">
    <source>
        <dbReference type="SAM" id="SignalP"/>
    </source>
</evidence>
<feature type="non-terminal residue" evidence="11">
    <location>
        <position position="86"/>
    </location>
</feature>
<keyword evidence="9" id="KW-0807">Transducer</keyword>
<evidence type="ECO:0000256" key="1">
    <source>
        <dbReference type="ARBA" id="ARBA00004651"/>
    </source>
</evidence>
<dbReference type="GO" id="GO:0004984">
    <property type="term" value="F:olfactory receptor activity"/>
    <property type="evidence" value="ECO:0007669"/>
    <property type="project" value="InterPro"/>
</dbReference>
<evidence type="ECO:0000256" key="8">
    <source>
        <dbReference type="ARBA" id="ARBA00023170"/>
    </source>
</evidence>